<sequence length="340" mass="39931">MSVIREDLIYTTLNKAYALTDYNIHNDMYKKTEFRKKTILADESLTKDEKSEAIRILTATYDKYKIIYNSETRRVCENCNQKCLATLYCEYCVRNYLKNNFSNWTSGNDDIDNLIQECQINTLKPNVIVEWIPYNNLKNIKYLTKGGYSEIYTAEWIDGQFIESDSNQQQLKRLGEQYVVLKRLENVESANKRWFEEANSHLNICNKWSDAIVQCYGLTKDPLNGDYMLVMNELDTDLRNYLQQNHYQLTWKERIQIAVDIILALSRVHKENAIHRDLHSGNMLYNFGYAFRISDLGFCGPADKPLKSVYGNLPYIAPEVISGKYWHTYVGNFIWTTTIY</sequence>
<dbReference type="VEuPathDB" id="FungiDB:RhiirA1_471107"/>
<dbReference type="PANTHER" id="PTHR44329:SF298">
    <property type="entry name" value="MIXED LINEAGE KINASE DOMAIN-LIKE PROTEIN"/>
    <property type="match status" value="1"/>
</dbReference>
<dbReference type="GO" id="GO:0005524">
    <property type="term" value="F:ATP binding"/>
    <property type="evidence" value="ECO:0007669"/>
    <property type="project" value="UniProtKB-KW"/>
</dbReference>
<dbReference type="VEuPathDB" id="FungiDB:FUN_017555"/>
<proteinExistence type="predicted"/>
<comment type="caution">
    <text evidence="4">The sequence shown here is derived from an EMBL/GenBank/DDBJ whole genome shotgun (WGS) entry which is preliminary data.</text>
</comment>
<dbReference type="InterPro" id="IPR000719">
    <property type="entry name" value="Prot_kinase_dom"/>
</dbReference>
<accession>A0A2N0R4V0</accession>
<evidence type="ECO:0000256" key="1">
    <source>
        <dbReference type="ARBA" id="ARBA00022741"/>
    </source>
</evidence>
<reference evidence="4 5" key="1">
    <citation type="submission" date="2017-10" db="EMBL/GenBank/DDBJ databases">
        <title>Extensive intraspecific genome diversity in a model arbuscular mycorrhizal fungus.</title>
        <authorList>
            <person name="Chen E.C.H."/>
            <person name="Morin E."/>
            <person name="Baudet D."/>
            <person name="Noel J."/>
            <person name="Ndikumana S."/>
            <person name="Charron P."/>
            <person name="St-Onge C."/>
            <person name="Giorgi J."/>
            <person name="Grigoriev I.V."/>
            <person name="Roux C."/>
            <person name="Martin F.M."/>
            <person name="Corradi N."/>
        </authorList>
    </citation>
    <scope>NUCLEOTIDE SEQUENCE [LARGE SCALE GENOMIC DNA]</scope>
    <source>
        <strain evidence="4 5">A1</strain>
    </source>
</reference>
<evidence type="ECO:0000259" key="3">
    <source>
        <dbReference type="PROSITE" id="PS50011"/>
    </source>
</evidence>
<evidence type="ECO:0000313" key="4">
    <source>
        <dbReference type="EMBL" id="PKC58348.1"/>
    </source>
</evidence>
<dbReference type="PROSITE" id="PS50011">
    <property type="entry name" value="PROTEIN_KINASE_DOM"/>
    <property type="match status" value="1"/>
</dbReference>
<dbReference type="EMBL" id="LLXH01001568">
    <property type="protein sequence ID" value="PKC58348.1"/>
    <property type="molecule type" value="Genomic_DNA"/>
</dbReference>
<evidence type="ECO:0000256" key="2">
    <source>
        <dbReference type="ARBA" id="ARBA00022840"/>
    </source>
</evidence>
<evidence type="ECO:0000313" key="5">
    <source>
        <dbReference type="Proteomes" id="UP000232688"/>
    </source>
</evidence>
<feature type="domain" description="Protein kinase" evidence="3">
    <location>
        <begin position="137"/>
        <end position="340"/>
    </location>
</feature>
<name>A0A2N0R4V0_9GLOM</name>
<keyword evidence="1" id="KW-0547">Nucleotide-binding</keyword>
<dbReference type="Proteomes" id="UP000232688">
    <property type="component" value="Unassembled WGS sequence"/>
</dbReference>
<reference evidence="4 5" key="2">
    <citation type="submission" date="2017-10" db="EMBL/GenBank/DDBJ databases">
        <title>Genome analyses suggest a sexual origin of heterokaryosis in a supposedly ancient asexual fungus.</title>
        <authorList>
            <person name="Corradi N."/>
            <person name="Sedzielewska K."/>
            <person name="Noel J."/>
            <person name="Charron P."/>
            <person name="Farinelli L."/>
            <person name="Marton T."/>
            <person name="Kruger M."/>
            <person name="Pelin A."/>
            <person name="Brachmann A."/>
            <person name="Corradi N."/>
        </authorList>
    </citation>
    <scope>NUCLEOTIDE SEQUENCE [LARGE SCALE GENOMIC DNA]</scope>
    <source>
        <strain evidence="4 5">A1</strain>
    </source>
</reference>
<gene>
    <name evidence="4" type="ORF">RhiirA1_471107</name>
</gene>
<dbReference type="VEuPathDB" id="FungiDB:RhiirFUN_014163"/>
<keyword evidence="4" id="KW-0808">Transferase</keyword>
<protein>
    <submittedName>
        <fullName evidence="4">Kinase-like protein</fullName>
    </submittedName>
</protein>
<organism evidence="4 5">
    <name type="scientific">Rhizophagus irregularis</name>
    <dbReference type="NCBI Taxonomy" id="588596"/>
    <lineage>
        <taxon>Eukaryota</taxon>
        <taxon>Fungi</taxon>
        <taxon>Fungi incertae sedis</taxon>
        <taxon>Mucoromycota</taxon>
        <taxon>Glomeromycotina</taxon>
        <taxon>Glomeromycetes</taxon>
        <taxon>Glomerales</taxon>
        <taxon>Glomeraceae</taxon>
        <taxon>Rhizophagus</taxon>
    </lineage>
</organism>
<dbReference type="InterPro" id="IPR011009">
    <property type="entry name" value="Kinase-like_dom_sf"/>
</dbReference>
<dbReference type="AlphaFoldDB" id="A0A2N0R4V0"/>
<dbReference type="SUPFAM" id="SSF56112">
    <property type="entry name" value="Protein kinase-like (PK-like)"/>
    <property type="match status" value="1"/>
</dbReference>
<dbReference type="GO" id="GO:0097527">
    <property type="term" value="P:necroptotic signaling pathway"/>
    <property type="evidence" value="ECO:0007669"/>
    <property type="project" value="TreeGrafter"/>
</dbReference>
<keyword evidence="4" id="KW-0418">Kinase</keyword>
<dbReference type="InterPro" id="IPR051681">
    <property type="entry name" value="Ser/Thr_Kinases-Pseudokinases"/>
</dbReference>
<dbReference type="Pfam" id="PF00069">
    <property type="entry name" value="Pkinase"/>
    <property type="match status" value="1"/>
</dbReference>
<dbReference type="SMART" id="SM00220">
    <property type="entry name" value="S_TKc"/>
    <property type="match status" value="1"/>
</dbReference>
<dbReference type="Gene3D" id="1.10.510.10">
    <property type="entry name" value="Transferase(Phosphotransferase) domain 1"/>
    <property type="match status" value="1"/>
</dbReference>
<dbReference type="GO" id="GO:0004672">
    <property type="term" value="F:protein kinase activity"/>
    <property type="evidence" value="ECO:0007669"/>
    <property type="project" value="InterPro"/>
</dbReference>
<dbReference type="PANTHER" id="PTHR44329">
    <property type="entry name" value="SERINE/THREONINE-PROTEIN KINASE TNNI3K-RELATED"/>
    <property type="match status" value="1"/>
</dbReference>
<keyword evidence="2" id="KW-0067">ATP-binding</keyword>